<sequence length="712" mass="76066">MSLALALGLVGCSSRAPMPAREREAQVDDPAEGAADRLRALLAADEGERCAAEGEAQLQHHPASGRLRAWWLACVARTGRNLEAAALADRWVSERPDDAWGQWARAAVWYEESAPARADRLADTAALVEALAGHPDALRLRAAALAKWGRSDELTALVAAYPQAPAWARAVARLGGARGDPTLVPQALADAHAVRPGDPEFVTTAALVGEGLARAWRLTEALAWVDRGLERAPGSLRLRQQRWELLSMQPGDTAANKRAVLEDISATLAAADPRPGLLRAAAEAYRSIGEDALAEPLEARVVAEFADSPAAEAVQAARDEALGGGPYAHARLTAAEAAAQRAADAAFLARPRHHDPLLREAAALRQFAATVADPAATATQVVAAIEATRPRVHRQQLEFFGAAARALADRGAEPARAEALVREGLAAVAGELAAANARGHSFDGLKGWLEGALYDLLARVRLGERRLADGEAALAEATRRGRQGDDHTLAQAEVARLRGDAAAADRLLMACSDESEGEPGEDACWRGLTAAWQRAHGELGGFDGHAAKLLAQVREARRQQVFAAIAAAPKPAPEFRFTRLDGEVVSSASVRDKLVVLHFWFTTCGPCVEELPRWQAFVDAQARARDVVVLSVHAIDSAEEVRTWLAAHPQRFGVAMSDGYCERAGLNSFPTTWFLDREGRIAYESGGAGADLELEFAWRVEGMRAAEKKRTG</sequence>
<evidence type="ECO:0000256" key="1">
    <source>
        <dbReference type="ARBA" id="ARBA00004196"/>
    </source>
</evidence>
<evidence type="ECO:0000313" key="6">
    <source>
        <dbReference type="EMBL" id="MDC0723430.1"/>
    </source>
</evidence>
<dbReference type="PANTHER" id="PTHR42852:SF6">
    <property type="entry name" value="THIOL:DISULFIDE INTERCHANGE PROTEIN DSBE"/>
    <property type="match status" value="1"/>
</dbReference>
<reference evidence="6 7" key="1">
    <citation type="submission" date="2022-11" db="EMBL/GenBank/DDBJ databases">
        <title>Minimal conservation of predation-associated metabolite biosynthetic gene clusters underscores biosynthetic potential of Myxococcota including descriptions for ten novel species: Archangium lansinium sp. nov., Myxococcus landrumus sp. nov., Nannocystis bai.</title>
        <authorList>
            <person name="Ahearne A."/>
            <person name="Stevens C."/>
            <person name="Dowd S."/>
        </authorList>
    </citation>
    <scope>NUCLEOTIDE SEQUENCE [LARGE SCALE GENOMIC DNA]</scope>
    <source>
        <strain evidence="6 7">BB15-2</strain>
    </source>
</reference>
<evidence type="ECO:0000256" key="3">
    <source>
        <dbReference type="ARBA" id="ARBA00023157"/>
    </source>
</evidence>
<comment type="subcellular location">
    <subcellularLocation>
        <location evidence="1">Cell envelope</location>
    </subcellularLocation>
</comment>
<comment type="caution">
    <text evidence="6">The sequence shown here is derived from an EMBL/GenBank/DDBJ whole genome shotgun (WGS) entry which is preliminary data.</text>
</comment>
<dbReference type="PANTHER" id="PTHR42852">
    <property type="entry name" value="THIOL:DISULFIDE INTERCHANGE PROTEIN DSBE"/>
    <property type="match status" value="1"/>
</dbReference>
<dbReference type="InterPro" id="IPR036249">
    <property type="entry name" value="Thioredoxin-like_sf"/>
</dbReference>
<dbReference type="InterPro" id="IPR017937">
    <property type="entry name" value="Thioredoxin_CS"/>
</dbReference>
<evidence type="ECO:0000259" key="5">
    <source>
        <dbReference type="PROSITE" id="PS51352"/>
    </source>
</evidence>
<feature type="domain" description="Thioredoxin" evidence="5">
    <location>
        <begin position="566"/>
        <end position="712"/>
    </location>
</feature>
<keyword evidence="3" id="KW-1015">Disulfide bond</keyword>
<evidence type="ECO:0000256" key="2">
    <source>
        <dbReference type="ARBA" id="ARBA00022748"/>
    </source>
</evidence>
<gene>
    <name evidence="6" type="ORF">POL25_41500</name>
</gene>
<dbReference type="PROSITE" id="PS51352">
    <property type="entry name" value="THIOREDOXIN_2"/>
    <property type="match status" value="1"/>
</dbReference>
<dbReference type="RefSeq" id="WP_272091971.1">
    <property type="nucleotide sequence ID" value="NZ_JAQNDL010000005.1"/>
</dbReference>
<dbReference type="InterPro" id="IPR000866">
    <property type="entry name" value="AhpC/TSA"/>
</dbReference>
<dbReference type="Gene3D" id="3.40.30.10">
    <property type="entry name" value="Glutaredoxin"/>
    <property type="match status" value="1"/>
</dbReference>
<dbReference type="InterPro" id="IPR013766">
    <property type="entry name" value="Thioredoxin_domain"/>
</dbReference>
<evidence type="ECO:0000313" key="7">
    <source>
        <dbReference type="Proteomes" id="UP001221686"/>
    </source>
</evidence>
<dbReference type="Pfam" id="PF00578">
    <property type="entry name" value="AhpC-TSA"/>
    <property type="match status" value="1"/>
</dbReference>
<dbReference type="EMBL" id="JAQNDL010000005">
    <property type="protein sequence ID" value="MDC0723430.1"/>
    <property type="molecule type" value="Genomic_DNA"/>
</dbReference>
<organism evidence="6 7">
    <name type="scientific">Nannocystis bainbridge</name>
    <dbReference type="NCBI Taxonomy" id="2995303"/>
    <lineage>
        <taxon>Bacteria</taxon>
        <taxon>Pseudomonadati</taxon>
        <taxon>Myxococcota</taxon>
        <taxon>Polyangia</taxon>
        <taxon>Nannocystales</taxon>
        <taxon>Nannocystaceae</taxon>
        <taxon>Nannocystis</taxon>
    </lineage>
</organism>
<keyword evidence="2" id="KW-0201">Cytochrome c-type biogenesis</keyword>
<accession>A0ABT5EC28</accession>
<keyword evidence="4" id="KW-0676">Redox-active center</keyword>
<name>A0ABT5EC28_9BACT</name>
<proteinExistence type="predicted"/>
<dbReference type="CDD" id="cd02966">
    <property type="entry name" value="TlpA_like_family"/>
    <property type="match status" value="1"/>
</dbReference>
<dbReference type="Proteomes" id="UP001221686">
    <property type="component" value="Unassembled WGS sequence"/>
</dbReference>
<evidence type="ECO:0000256" key="4">
    <source>
        <dbReference type="ARBA" id="ARBA00023284"/>
    </source>
</evidence>
<dbReference type="InterPro" id="IPR050553">
    <property type="entry name" value="Thioredoxin_ResA/DsbE_sf"/>
</dbReference>
<keyword evidence="7" id="KW-1185">Reference proteome</keyword>
<dbReference type="SUPFAM" id="SSF52833">
    <property type="entry name" value="Thioredoxin-like"/>
    <property type="match status" value="1"/>
</dbReference>
<protein>
    <submittedName>
        <fullName evidence="6">TlpA disulfide reductase family protein</fullName>
    </submittedName>
</protein>
<dbReference type="PROSITE" id="PS00194">
    <property type="entry name" value="THIOREDOXIN_1"/>
    <property type="match status" value="1"/>
</dbReference>